<dbReference type="Proteomes" id="UP000734854">
    <property type="component" value="Unassembled WGS sequence"/>
</dbReference>
<accession>A0A8J5KUQ6</accession>
<sequence>MYSTSYSGNGCYLSSKVWNGFAMSLSDSAHTYQASRLLIVYYTCCPVLSIQQLYRISTMYWDDKYGTQSVTSEV</sequence>
<proteinExistence type="predicted"/>
<name>A0A8J5KUQ6_ZINOF</name>
<dbReference type="EMBL" id="JACMSC010000012">
    <property type="protein sequence ID" value="KAG6496899.1"/>
    <property type="molecule type" value="Genomic_DNA"/>
</dbReference>
<keyword evidence="2" id="KW-1185">Reference proteome</keyword>
<evidence type="ECO:0000313" key="1">
    <source>
        <dbReference type="EMBL" id="KAG6496899.1"/>
    </source>
</evidence>
<reference evidence="1 2" key="1">
    <citation type="submission" date="2020-08" db="EMBL/GenBank/DDBJ databases">
        <title>Plant Genome Project.</title>
        <authorList>
            <person name="Zhang R.-G."/>
        </authorList>
    </citation>
    <scope>NUCLEOTIDE SEQUENCE [LARGE SCALE GENOMIC DNA]</scope>
    <source>
        <tissue evidence="1">Rhizome</tissue>
    </source>
</reference>
<evidence type="ECO:0000313" key="2">
    <source>
        <dbReference type="Proteomes" id="UP000734854"/>
    </source>
</evidence>
<gene>
    <name evidence="1" type="ORF">ZIOFF_044775</name>
</gene>
<comment type="caution">
    <text evidence="1">The sequence shown here is derived from an EMBL/GenBank/DDBJ whole genome shotgun (WGS) entry which is preliminary data.</text>
</comment>
<protein>
    <submittedName>
        <fullName evidence="1">Uncharacterized protein</fullName>
    </submittedName>
</protein>
<organism evidence="1 2">
    <name type="scientific">Zingiber officinale</name>
    <name type="common">Ginger</name>
    <name type="synonym">Amomum zingiber</name>
    <dbReference type="NCBI Taxonomy" id="94328"/>
    <lineage>
        <taxon>Eukaryota</taxon>
        <taxon>Viridiplantae</taxon>
        <taxon>Streptophyta</taxon>
        <taxon>Embryophyta</taxon>
        <taxon>Tracheophyta</taxon>
        <taxon>Spermatophyta</taxon>
        <taxon>Magnoliopsida</taxon>
        <taxon>Liliopsida</taxon>
        <taxon>Zingiberales</taxon>
        <taxon>Zingiberaceae</taxon>
        <taxon>Zingiber</taxon>
    </lineage>
</organism>
<dbReference type="AlphaFoldDB" id="A0A8J5KUQ6"/>